<dbReference type="InterPro" id="IPR001584">
    <property type="entry name" value="Integrase_cat-core"/>
</dbReference>
<evidence type="ECO:0000313" key="10">
    <source>
        <dbReference type="Proteomes" id="UP000225706"/>
    </source>
</evidence>
<dbReference type="PROSITE" id="PS50994">
    <property type="entry name" value="INTEGRASE"/>
    <property type="match status" value="1"/>
</dbReference>
<dbReference type="Gene3D" id="3.10.10.10">
    <property type="entry name" value="HIV Type 1 Reverse Transcriptase, subunit A, domain 1"/>
    <property type="match status" value="1"/>
</dbReference>
<dbReference type="CDD" id="cd00303">
    <property type="entry name" value="retropepsin_like"/>
    <property type="match status" value="1"/>
</dbReference>
<proteinExistence type="predicted"/>
<dbReference type="InterPro" id="IPR050951">
    <property type="entry name" value="Retrovirus_Pol_polyprotein"/>
</dbReference>
<dbReference type="InterPro" id="IPR012337">
    <property type="entry name" value="RNaseH-like_sf"/>
</dbReference>
<dbReference type="EMBL" id="LSMT01000212">
    <property type="protein sequence ID" value="PFX23302.1"/>
    <property type="molecule type" value="Genomic_DNA"/>
</dbReference>
<dbReference type="PANTHER" id="PTHR37984:SF11">
    <property type="entry name" value="INTEGRASE CATALYTIC DOMAIN-CONTAINING PROTEIN"/>
    <property type="match status" value="1"/>
</dbReference>
<dbReference type="AlphaFoldDB" id="A0A2B4S457"/>
<keyword evidence="6" id="KW-0695">RNA-directed DNA polymerase</keyword>
<dbReference type="STRING" id="50429.A0A2B4S457"/>
<feature type="compositionally biased region" description="Basic and acidic residues" evidence="7">
    <location>
        <begin position="76"/>
        <end position="85"/>
    </location>
</feature>
<dbReference type="Gene3D" id="2.40.70.10">
    <property type="entry name" value="Acid Proteases"/>
    <property type="match status" value="1"/>
</dbReference>
<dbReference type="GO" id="GO:0015074">
    <property type="term" value="P:DNA integration"/>
    <property type="evidence" value="ECO:0007669"/>
    <property type="project" value="InterPro"/>
</dbReference>
<evidence type="ECO:0000256" key="6">
    <source>
        <dbReference type="ARBA" id="ARBA00022918"/>
    </source>
</evidence>
<dbReference type="PROSITE" id="PS00141">
    <property type="entry name" value="ASP_PROTEASE"/>
    <property type="match status" value="1"/>
</dbReference>
<evidence type="ECO:0000313" key="9">
    <source>
        <dbReference type="EMBL" id="PFX23302.1"/>
    </source>
</evidence>
<comment type="caution">
    <text evidence="9">The sequence shown here is derived from an EMBL/GenBank/DDBJ whole genome shotgun (WGS) entry which is preliminary data.</text>
</comment>
<evidence type="ECO:0000256" key="3">
    <source>
        <dbReference type="ARBA" id="ARBA00022722"/>
    </source>
</evidence>
<feature type="region of interest" description="Disordered" evidence="7">
    <location>
        <begin position="73"/>
        <end position="103"/>
    </location>
</feature>
<dbReference type="GO" id="GO:0006508">
    <property type="term" value="P:proteolysis"/>
    <property type="evidence" value="ECO:0007669"/>
    <property type="project" value="InterPro"/>
</dbReference>
<organism evidence="9 10">
    <name type="scientific">Stylophora pistillata</name>
    <name type="common">Smooth cauliflower coral</name>
    <dbReference type="NCBI Taxonomy" id="50429"/>
    <lineage>
        <taxon>Eukaryota</taxon>
        <taxon>Metazoa</taxon>
        <taxon>Cnidaria</taxon>
        <taxon>Anthozoa</taxon>
        <taxon>Hexacorallia</taxon>
        <taxon>Scleractinia</taxon>
        <taxon>Astrocoeniina</taxon>
        <taxon>Pocilloporidae</taxon>
        <taxon>Stylophora</taxon>
    </lineage>
</organism>
<accession>A0A2B4S457</accession>
<keyword evidence="2" id="KW-0548">Nucleotidyltransferase</keyword>
<keyword evidence="3" id="KW-0540">Nuclease</keyword>
<dbReference type="PANTHER" id="PTHR37984">
    <property type="entry name" value="PROTEIN CBG26694"/>
    <property type="match status" value="1"/>
</dbReference>
<dbReference type="OrthoDB" id="5988657at2759"/>
<dbReference type="SUPFAM" id="SSF53098">
    <property type="entry name" value="Ribonuclease H-like"/>
    <property type="match status" value="1"/>
</dbReference>
<evidence type="ECO:0000256" key="1">
    <source>
        <dbReference type="ARBA" id="ARBA00022679"/>
    </source>
</evidence>
<dbReference type="GO" id="GO:0004190">
    <property type="term" value="F:aspartic-type endopeptidase activity"/>
    <property type="evidence" value="ECO:0007669"/>
    <property type="project" value="InterPro"/>
</dbReference>
<keyword evidence="4" id="KW-0255">Endonuclease</keyword>
<reference evidence="10" key="1">
    <citation type="journal article" date="2017" name="bioRxiv">
        <title>Comparative analysis of the genomes of Stylophora pistillata and Acropora digitifera provides evidence for extensive differences between species of corals.</title>
        <authorList>
            <person name="Voolstra C.R."/>
            <person name="Li Y."/>
            <person name="Liew Y.J."/>
            <person name="Baumgarten S."/>
            <person name="Zoccola D."/>
            <person name="Flot J.-F."/>
            <person name="Tambutte S."/>
            <person name="Allemand D."/>
            <person name="Aranda M."/>
        </authorList>
    </citation>
    <scope>NUCLEOTIDE SEQUENCE [LARGE SCALE GENOMIC DNA]</scope>
</reference>
<sequence>MVLKMIVNKLTVSNVEKPLSSSKEGNRKPNVIVLTEVILVVTVVVQQEMPSVRCHKIGHFAKVCQTKTVTRNKRFSPRDVPDKRRSNVNSIDDDNLKVENDDDEYPFTVGSGTTGGRINVLVGGISARMLIDSGASTNVIDKGTWEELNPRRLNANPIARVVLGDKVCEAEFVVIDGTGQPLLGRGTAIKLGVLQIGGSIDSVSSDIEEEFKDCFTGKKLDELENMDIIEKVNSPPQWVKPVVVVPKPNGKVRLCVDMRQANCADAEQYVRSCHGCQLVGQATTPQPLTPTVLPLGKWQDLSLDLLVPMPTGEYLLVVIDNYSRYYEVEILMSVNASQIIARLETIFAVHSLPVTIRNDSGPQFRSSNQTG</sequence>
<keyword evidence="1" id="KW-0808">Transferase</keyword>
<evidence type="ECO:0000259" key="8">
    <source>
        <dbReference type="PROSITE" id="PS50994"/>
    </source>
</evidence>
<keyword evidence="10" id="KW-1185">Reference proteome</keyword>
<dbReference type="InterPro" id="IPR036397">
    <property type="entry name" value="RNaseH_sf"/>
</dbReference>
<evidence type="ECO:0000256" key="2">
    <source>
        <dbReference type="ARBA" id="ARBA00022695"/>
    </source>
</evidence>
<dbReference type="Gene3D" id="3.30.420.10">
    <property type="entry name" value="Ribonuclease H-like superfamily/Ribonuclease H"/>
    <property type="match status" value="1"/>
</dbReference>
<dbReference type="GO" id="GO:0003676">
    <property type="term" value="F:nucleic acid binding"/>
    <property type="evidence" value="ECO:0007669"/>
    <property type="project" value="InterPro"/>
</dbReference>
<name>A0A2B4S457_STYPI</name>
<protein>
    <submittedName>
        <fullName evidence="9">Uncharacterized protein K02A2.6</fullName>
    </submittedName>
</protein>
<dbReference type="InterPro" id="IPR001969">
    <property type="entry name" value="Aspartic_peptidase_AS"/>
</dbReference>
<dbReference type="InterPro" id="IPR043502">
    <property type="entry name" value="DNA/RNA_pol_sf"/>
</dbReference>
<gene>
    <name evidence="9" type="primary">K02A2.6</name>
    <name evidence="9" type="ORF">AWC38_SpisGene12157</name>
</gene>
<dbReference type="SUPFAM" id="SSF50630">
    <property type="entry name" value="Acid proteases"/>
    <property type="match status" value="1"/>
</dbReference>
<feature type="domain" description="Integrase catalytic" evidence="8">
    <location>
        <begin position="286"/>
        <end position="371"/>
    </location>
</feature>
<dbReference type="InterPro" id="IPR021109">
    <property type="entry name" value="Peptidase_aspartic_dom_sf"/>
</dbReference>
<dbReference type="GO" id="GO:0004519">
    <property type="term" value="F:endonuclease activity"/>
    <property type="evidence" value="ECO:0007669"/>
    <property type="project" value="UniProtKB-KW"/>
</dbReference>
<dbReference type="GO" id="GO:0003964">
    <property type="term" value="F:RNA-directed DNA polymerase activity"/>
    <property type="evidence" value="ECO:0007669"/>
    <property type="project" value="UniProtKB-KW"/>
</dbReference>
<dbReference type="Proteomes" id="UP000225706">
    <property type="component" value="Unassembled WGS sequence"/>
</dbReference>
<evidence type="ECO:0000256" key="4">
    <source>
        <dbReference type="ARBA" id="ARBA00022759"/>
    </source>
</evidence>
<dbReference type="SUPFAM" id="SSF56672">
    <property type="entry name" value="DNA/RNA polymerases"/>
    <property type="match status" value="1"/>
</dbReference>
<evidence type="ECO:0000256" key="5">
    <source>
        <dbReference type="ARBA" id="ARBA00022801"/>
    </source>
</evidence>
<evidence type="ECO:0000256" key="7">
    <source>
        <dbReference type="SAM" id="MobiDB-lite"/>
    </source>
</evidence>
<keyword evidence="5" id="KW-0378">Hydrolase</keyword>